<dbReference type="EMBL" id="RAQQ01000057">
    <property type="protein sequence ID" value="RKF20945.1"/>
    <property type="molecule type" value="Genomic_DNA"/>
</dbReference>
<dbReference type="GO" id="GO:0016301">
    <property type="term" value="F:kinase activity"/>
    <property type="evidence" value="ECO:0007669"/>
    <property type="project" value="UniProtKB-KW"/>
</dbReference>
<evidence type="ECO:0000256" key="1">
    <source>
        <dbReference type="ARBA" id="ARBA00022679"/>
    </source>
</evidence>
<dbReference type="Proteomes" id="UP000285744">
    <property type="component" value="Unassembled WGS sequence"/>
</dbReference>
<evidence type="ECO:0000259" key="5">
    <source>
        <dbReference type="Pfam" id="PF02518"/>
    </source>
</evidence>
<feature type="transmembrane region" description="Helical" evidence="4">
    <location>
        <begin position="140"/>
        <end position="158"/>
    </location>
</feature>
<feature type="transmembrane region" description="Helical" evidence="4">
    <location>
        <begin position="476"/>
        <end position="495"/>
    </location>
</feature>
<proteinExistence type="predicted"/>
<evidence type="ECO:0000313" key="7">
    <source>
        <dbReference type="Proteomes" id="UP000285744"/>
    </source>
</evidence>
<keyword evidence="1" id="KW-0808">Transferase</keyword>
<name>A0A420EJR4_9ACTN</name>
<feature type="transmembrane region" description="Helical" evidence="4">
    <location>
        <begin position="35"/>
        <end position="54"/>
    </location>
</feature>
<sequence>MLTLVVTTARLAALTGSVAVRLPGDPRGVHYTPLLVLIAVTAAATVAVGIVCLIQGRIRGWTAGVDTACVVTLLHLGAQGQVTGRPSDNMLYDFSIAAVLLAGAAAWPAAAAAAAASSYALVNLVTSAHVGDVNEPLWNAIPNSLTYLGVAAVTAVIARSVRGLAAALDTHRAMAVQAGAELARAQQRMRDGALLSRRLRPIMAELARADLPTDIKAQIHRERTWLHRIVADDPPAADLVSGLTQQVAARRIDGLSVELNLLNQPPPLAADQLAALLDATREALTNVAKHSGASSAQVSVEATRLGVTVTITDAGRGYDAVTRIPGFGQRESILARMRAVGGRASIASDPGQGTVVRLWAPSDRVGSQRILGPEETCPGPAATRATVRAVSWYGAGRARTMDDQRSWSPARLADDAVLRAAVTLRVASALIVIAVVPMVWPRLSYPFWSTLLAASLAAMSFAIARRCIAQRRVSPGHLYVELPAVAAALLASAVLHSPIGVAGWTDFAFPYAVQMSFAIGLSCRNLWAAVGCGQVWALAAVIRSMGIDGASFGTSVLAVPAFVVGPVAAGLGACLARRAATELAAIHELEAAHARKAAATAQRRQHARAVHDRVLQTLETLSRGDYLTDSDLRRRTAEQAAWLRRHIEQPADERSREVSAALAETVERARPPDLRLKLLDAGLRLDPGRALGPPQREALLDAIRQLVADQHTVRGITVHASWHGDGILVSIVAPGARLNTRRLSELNGRLARAGGHLSEMEPSVEVWVPSTAPTPTGRLSTGRH</sequence>
<dbReference type="GO" id="GO:0000160">
    <property type="term" value="P:phosphorelay signal transduction system"/>
    <property type="evidence" value="ECO:0007669"/>
    <property type="project" value="UniProtKB-KW"/>
</dbReference>
<evidence type="ECO:0000256" key="2">
    <source>
        <dbReference type="ARBA" id="ARBA00022777"/>
    </source>
</evidence>
<accession>A0A420EJR4</accession>
<dbReference type="InterPro" id="IPR036890">
    <property type="entry name" value="HATPase_C_sf"/>
</dbReference>
<keyword evidence="4" id="KW-0472">Membrane</keyword>
<feature type="transmembrane region" description="Helical" evidence="4">
    <location>
        <begin position="416"/>
        <end position="439"/>
    </location>
</feature>
<gene>
    <name evidence="6" type="ORF">D7I43_31720</name>
</gene>
<keyword evidence="4" id="KW-1133">Transmembrane helix</keyword>
<protein>
    <recommendedName>
        <fullName evidence="5">Histidine kinase/HSP90-like ATPase domain-containing protein</fullName>
    </recommendedName>
</protein>
<dbReference type="AlphaFoldDB" id="A0A420EJR4"/>
<dbReference type="OrthoDB" id="3680214at2"/>
<keyword evidence="3" id="KW-0902">Two-component regulatory system</keyword>
<keyword evidence="2" id="KW-0418">Kinase</keyword>
<dbReference type="InterPro" id="IPR003594">
    <property type="entry name" value="HATPase_dom"/>
</dbReference>
<comment type="caution">
    <text evidence="6">The sequence shown here is derived from an EMBL/GenBank/DDBJ whole genome shotgun (WGS) entry which is preliminary data.</text>
</comment>
<organism evidence="6 7">
    <name type="scientific">Micromonospora globbae</name>
    <dbReference type="NCBI Taxonomy" id="1894969"/>
    <lineage>
        <taxon>Bacteria</taxon>
        <taxon>Bacillati</taxon>
        <taxon>Actinomycetota</taxon>
        <taxon>Actinomycetes</taxon>
        <taxon>Micromonosporales</taxon>
        <taxon>Micromonosporaceae</taxon>
        <taxon>Micromonospora</taxon>
    </lineage>
</organism>
<feature type="transmembrane region" description="Helical" evidence="4">
    <location>
        <begin position="552"/>
        <end position="576"/>
    </location>
</feature>
<reference evidence="6 7" key="1">
    <citation type="journal article" date="2018" name="Int. J. Syst. Evol. Microbiol.">
        <title>Micromonospora globbae sp. nov., an endophytic actinomycete isolated from roots of Globba winitii C. H. Wright.</title>
        <authorList>
            <person name="Kuncharoen N."/>
            <person name="Pittayakhajonwut P."/>
            <person name="Tanasupawat S."/>
        </authorList>
    </citation>
    <scope>NUCLEOTIDE SEQUENCE [LARGE SCALE GENOMIC DNA]</scope>
    <source>
        <strain evidence="6 7">WPS1-2</strain>
    </source>
</reference>
<dbReference type="CDD" id="cd16917">
    <property type="entry name" value="HATPase_UhpB-NarQ-NarX-like"/>
    <property type="match status" value="1"/>
</dbReference>
<feature type="transmembrane region" description="Helical" evidence="4">
    <location>
        <begin position="445"/>
        <end position="464"/>
    </location>
</feature>
<dbReference type="Pfam" id="PF02518">
    <property type="entry name" value="HATPase_c"/>
    <property type="match status" value="1"/>
</dbReference>
<feature type="domain" description="Histidine kinase/HSP90-like ATPase" evidence="5">
    <location>
        <begin position="276"/>
        <end position="362"/>
    </location>
</feature>
<evidence type="ECO:0000256" key="3">
    <source>
        <dbReference type="ARBA" id="ARBA00023012"/>
    </source>
</evidence>
<dbReference type="InterPro" id="IPR050482">
    <property type="entry name" value="Sensor_HK_TwoCompSys"/>
</dbReference>
<evidence type="ECO:0000256" key="4">
    <source>
        <dbReference type="SAM" id="Phobius"/>
    </source>
</evidence>
<dbReference type="Gene3D" id="3.30.565.10">
    <property type="entry name" value="Histidine kinase-like ATPase, C-terminal domain"/>
    <property type="match status" value="1"/>
</dbReference>
<evidence type="ECO:0000313" key="6">
    <source>
        <dbReference type="EMBL" id="RKF20945.1"/>
    </source>
</evidence>
<dbReference type="PANTHER" id="PTHR24421">
    <property type="entry name" value="NITRATE/NITRITE SENSOR PROTEIN NARX-RELATED"/>
    <property type="match status" value="1"/>
</dbReference>
<dbReference type="RefSeq" id="WP_120332242.1">
    <property type="nucleotide sequence ID" value="NZ_RAQQ01000057.1"/>
</dbReference>
<keyword evidence="4" id="KW-0812">Transmembrane</keyword>
<dbReference type="SUPFAM" id="SSF55874">
    <property type="entry name" value="ATPase domain of HSP90 chaperone/DNA topoisomerase II/histidine kinase"/>
    <property type="match status" value="1"/>
</dbReference>
<feature type="transmembrane region" description="Helical" evidence="4">
    <location>
        <begin position="94"/>
        <end position="120"/>
    </location>
</feature>